<feature type="compositionally biased region" description="Basic and acidic residues" evidence="1">
    <location>
        <begin position="526"/>
        <end position="538"/>
    </location>
</feature>
<accession>A0A078B6Y2</accession>
<dbReference type="AlphaFoldDB" id="A0A078B6Y2"/>
<protein>
    <submittedName>
        <fullName evidence="2">Uncharacterized protein</fullName>
    </submittedName>
</protein>
<feature type="compositionally biased region" description="Low complexity" evidence="1">
    <location>
        <begin position="71"/>
        <end position="87"/>
    </location>
</feature>
<gene>
    <name evidence="2" type="primary">Contig16971.g18075</name>
    <name evidence="2" type="ORF">STYLEM_19086</name>
</gene>
<feature type="compositionally biased region" description="Acidic residues" evidence="1">
    <location>
        <begin position="392"/>
        <end position="404"/>
    </location>
</feature>
<feature type="region of interest" description="Disordered" evidence="1">
    <location>
        <begin position="390"/>
        <end position="428"/>
    </location>
</feature>
<sequence length="661" mass="77292">MIDEACVNDEEAHNQQPKQGIHNVHRLYNEEQSGSTQIPNNSFSNSRFDDVDEDLLASNTPRANQVVRATQSNQQDQKISQQQSSQPRNRRQTNYSMQISKNDHNKLDLSARITKQQTHLKRDLSLLKAWTTPQSPKTDLKVIYSNDYMQKVGIEKTFINWQRLILLKKQSLLEGKEKELINVQYKISETSVSLLESKNKGLIIDILQELSQNDVLYQEDLYKVLVQLEIIDDFAKNKHQFKSFLTSKKILQETDYLLFPIQKRAIHWDKIQKFLEILLSVKFKKNEKLRLISSITQDMHPLPVNDKIQAILNYQDDLKLERRVERPSHSPLLARKIRHNKSIEYLHNVLEKEKQSLKPKPTINQNSKQLDQITKLKQIIKGIKRNNRSIDLDESQVPDDEDDISPIKSFQQSSQKKSRRDTQKSVDKAQKKNFTSFFHRCDVLYRDARIRQDSEKQSNVTSGDKKSHKEEVSQEVNKLLSTKMLLSKNEKGKKVLTKSQSMIGRSQYSYKKQQPRQLQKIRTIVENKNNEQQQKNDNEDSDEENVHSQTSSSPQGGIKINSTHLKIQDYQPGDVSKYLKQSQFSPVEEYTQEQLETERRMLCLLDLNLGNNRRVQLQIFQGDELNGVIKKLKSLHNLNKQQIDVVKFKLGELEVFKNQYY</sequence>
<evidence type="ECO:0000313" key="3">
    <source>
        <dbReference type="Proteomes" id="UP000039865"/>
    </source>
</evidence>
<feature type="region of interest" description="Disordered" evidence="1">
    <location>
        <begin position="67"/>
        <end position="99"/>
    </location>
</feature>
<feature type="region of interest" description="Disordered" evidence="1">
    <location>
        <begin position="526"/>
        <end position="559"/>
    </location>
</feature>
<name>A0A078B6Y2_STYLE</name>
<feature type="compositionally biased region" description="Basic and acidic residues" evidence="1">
    <location>
        <begin position="463"/>
        <end position="472"/>
    </location>
</feature>
<evidence type="ECO:0000313" key="2">
    <source>
        <dbReference type="EMBL" id="CDW89946.1"/>
    </source>
</evidence>
<feature type="region of interest" description="Disordered" evidence="1">
    <location>
        <begin position="453"/>
        <end position="476"/>
    </location>
</feature>
<dbReference type="InParanoid" id="A0A078B6Y2"/>
<evidence type="ECO:0000256" key="1">
    <source>
        <dbReference type="SAM" id="MobiDB-lite"/>
    </source>
</evidence>
<keyword evidence="3" id="KW-1185">Reference proteome</keyword>
<dbReference type="EMBL" id="CCKQ01018011">
    <property type="protein sequence ID" value="CDW89946.1"/>
    <property type="molecule type" value="Genomic_DNA"/>
</dbReference>
<dbReference type="Proteomes" id="UP000039865">
    <property type="component" value="Unassembled WGS sequence"/>
</dbReference>
<reference evidence="2 3" key="1">
    <citation type="submission" date="2014-06" db="EMBL/GenBank/DDBJ databases">
        <authorList>
            <person name="Swart Estienne"/>
        </authorList>
    </citation>
    <scope>NUCLEOTIDE SEQUENCE [LARGE SCALE GENOMIC DNA]</scope>
    <source>
        <strain evidence="2 3">130c</strain>
    </source>
</reference>
<feature type="compositionally biased region" description="Polar residues" evidence="1">
    <location>
        <begin position="547"/>
        <end position="559"/>
    </location>
</feature>
<organism evidence="2 3">
    <name type="scientific">Stylonychia lemnae</name>
    <name type="common">Ciliate</name>
    <dbReference type="NCBI Taxonomy" id="5949"/>
    <lineage>
        <taxon>Eukaryota</taxon>
        <taxon>Sar</taxon>
        <taxon>Alveolata</taxon>
        <taxon>Ciliophora</taxon>
        <taxon>Intramacronucleata</taxon>
        <taxon>Spirotrichea</taxon>
        <taxon>Stichotrichia</taxon>
        <taxon>Sporadotrichida</taxon>
        <taxon>Oxytrichidae</taxon>
        <taxon>Stylonychinae</taxon>
        <taxon>Stylonychia</taxon>
    </lineage>
</organism>
<feature type="region of interest" description="Disordered" evidence="1">
    <location>
        <begin position="1"/>
        <end position="22"/>
    </location>
</feature>
<proteinExistence type="predicted"/>